<dbReference type="EMBL" id="QGNW01000197">
    <property type="protein sequence ID" value="RVW86116.1"/>
    <property type="molecule type" value="Genomic_DNA"/>
</dbReference>
<name>A0A438HNT4_VITVI</name>
<proteinExistence type="predicted"/>
<sequence length="194" mass="21907">MPDGTYLGLDGMIPNKLHTCPRQPKGLEFERDTWRGTPHNAPLTHPLVFDRVANGSSLSASTTSPPLRLPPVALSFHCYRFQPCFRRTPFPLESAHTCLRFPYGLKPLSMTARGGVASTSESEWEFWACFHILDNIPIHLIDNEALSSVDQPNNAMYFTKEQFVTGLCLPLPFLFKQFLHFTQIPPVFVHPNVV</sequence>
<dbReference type="AlphaFoldDB" id="A0A438HNT4"/>
<protein>
    <submittedName>
        <fullName evidence="1">Uncharacterized protein</fullName>
    </submittedName>
</protein>
<evidence type="ECO:0000313" key="1">
    <source>
        <dbReference type="EMBL" id="RVW86116.1"/>
    </source>
</evidence>
<evidence type="ECO:0000313" key="2">
    <source>
        <dbReference type="Proteomes" id="UP000288805"/>
    </source>
</evidence>
<dbReference type="Proteomes" id="UP000288805">
    <property type="component" value="Unassembled WGS sequence"/>
</dbReference>
<accession>A0A438HNT4</accession>
<reference evidence="1 2" key="1">
    <citation type="journal article" date="2018" name="PLoS Genet.">
        <title>Population sequencing reveals clonal diversity and ancestral inbreeding in the grapevine cultivar Chardonnay.</title>
        <authorList>
            <person name="Roach M.J."/>
            <person name="Johnson D.L."/>
            <person name="Bohlmann J."/>
            <person name="van Vuuren H.J."/>
            <person name="Jones S.J."/>
            <person name="Pretorius I.S."/>
            <person name="Schmidt S.A."/>
            <person name="Borneman A.R."/>
        </authorList>
    </citation>
    <scope>NUCLEOTIDE SEQUENCE [LARGE SCALE GENOMIC DNA]</scope>
    <source>
        <strain evidence="2">cv. Chardonnay</strain>
        <tissue evidence="1">Leaf</tissue>
    </source>
</reference>
<comment type="caution">
    <text evidence="1">The sequence shown here is derived from an EMBL/GenBank/DDBJ whole genome shotgun (WGS) entry which is preliminary data.</text>
</comment>
<organism evidence="1 2">
    <name type="scientific">Vitis vinifera</name>
    <name type="common">Grape</name>
    <dbReference type="NCBI Taxonomy" id="29760"/>
    <lineage>
        <taxon>Eukaryota</taxon>
        <taxon>Viridiplantae</taxon>
        <taxon>Streptophyta</taxon>
        <taxon>Embryophyta</taxon>
        <taxon>Tracheophyta</taxon>
        <taxon>Spermatophyta</taxon>
        <taxon>Magnoliopsida</taxon>
        <taxon>eudicotyledons</taxon>
        <taxon>Gunneridae</taxon>
        <taxon>Pentapetalae</taxon>
        <taxon>rosids</taxon>
        <taxon>Vitales</taxon>
        <taxon>Vitaceae</taxon>
        <taxon>Viteae</taxon>
        <taxon>Vitis</taxon>
    </lineage>
</organism>
<gene>
    <name evidence="1" type="ORF">CK203_038000</name>
</gene>